<dbReference type="InterPro" id="IPR027417">
    <property type="entry name" value="P-loop_NTPase"/>
</dbReference>
<gene>
    <name evidence="13" type="ORF">DSM107014_15155</name>
</gene>
<dbReference type="InterPro" id="IPR004473">
    <property type="entry name" value="Restrct_endonuc_typeI_HsdR"/>
</dbReference>
<dbReference type="InterPro" id="IPR051268">
    <property type="entry name" value="Type-I_R_enzyme_R_subunit"/>
</dbReference>
<evidence type="ECO:0000256" key="6">
    <source>
        <dbReference type="ARBA" id="ARBA00022747"/>
    </source>
</evidence>
<dbReference type="Pfam" id="PF22679">
    <property type="entry name" value="T1R_D3-like"/>
    <property type="match status" value="1"/>
</dbReference>
<keyword evidence="8 11" id="KW-0378">Hydrolase</keyword>
<name>A0A941JSY6_9CHRO</name>
<evidence type="ECO:0000256" key="2">
    <source>
        <dbReference type="ARBA" id="ARBA00008598"/>
    </source>
</evidence>
<evidence type="ECO:0000313" key="13">
    <source>
        <dbReference type="EMBL" id="MBR8829211.1"/>
    </source>
</evidence>
<sequence length="1058" mass="121433">MTNQWLESIISQIPAIALLQNMGYEYLTPQEALAKRGGKPSRIVLEEILTTQLQKLNQIQHRGKSHSFSEINIKKAVAAISQFPYEAVYTTSQKLYDLLTLGKSLEQIIDGDKKSYPLQYIDWQNPANNLYHVTDEFKIECRNSTQTRRPDLVLFVNGIPLVVIECKRPDIKDPLNQAINQQLDNHNTDEIPHFFCLTQLLLVISQNAAKYGTTATDKKFWAVWKEETTASEQQLYQLINTPLPPIQQEKLLSGRAPEQQQEIQEIWAAGDRQISPQDRTLFSLLTPQRLLELISSYIVFDNGTKKIARYQQYFAVKATLEKVKKVRSDLRQGGVIWHTTGSGKSLTMVMLAKALAMEKTIINPKIILVNDRIDLDEQLKNTFKNCGVEIKQAKNGNHLLKLVNHSKAEIITTVIDKFETVAREKGKNESRDIFVLVDESHRSQYGQNHARMKTVFPHACYIGFTGTPLLKKEKNTALKFGGFIHSYTMPKAVADQAVVPLLYEGRESEFKNTQAVDKWFERITEQLNEKQKADLKRKFKTAEPLYEAESRMAEIAYDISEHFYTNFKGKGLKGQFATSSKRAAIKYKKLLEQWGKVRAEVIISPPDTREDKDSVNEADISEVQGFWKDMMSRYGTAEKYQETIINKFKDGENEPEILIVVDKLLTGFDAPRNAVLYVDKRLKEHNILQAIARVNRVFEGKDYGLIIDYRGIFGEMNNALDIYAKLEQEGFERNDIIGALVNVQVEIDKLPTYHAAVWDIFQEVANKKDPEAMEKWLYPQDRRDGFYEALRDFVKTLQLALSNPHFQETTPEATKKTYTQDLKYFSNLRTAVKQRYGETVDYSSYETQIINMVLKQIGAEEVKTIIEPVDIFELQRFEAEINSIAGEAAQADAIAARIKKVIAEKMAEDPVLYLRLSELIEQAINNHRANRLSDLEYLKLMQEYLETARNGDVNSIPPALQQRKKARAYYNVLKEKLTGIVDNQELLVNLATAIDDIIINNQIRDWHTNQDIQNDIRNGIDDLVVDELKKTHNLCIPWQELDEMSGKIINIAKHYESN</sequence>
<dbReference type="CDD" id="cd18800">
    <property type="entry name" value="SF2_C_EcoR124I-like"/>
    <property type="match status" value="1"/>
</dbReference>
<dbReference type="GO" id="GO:0009307">
    <property type="term" value="P:DNA restriction-modification system"/>
    <property type="evidence" value="ECO:0007669"/>
    <property type="project" value="UniProtKB-KW"/>
</dbReference>
<dbReference type="Pfam" id="PF18766">
    <property type="entry name" value="SWI2_SNF2"/>
    <property type="match status" value="1"/>
</dbReference>
<keyword evidence="6 11" id="KW-0680">Restriction system</keyword>
<evidence type="ECO:0000256" key="5">
    <source>
        <dbReference type="ARBA" id="ARBA00022741"/>
    </source>
</evidence>
<dbReference type="PROSITE" id="PS51192">
    <property type="entry name" value="HELICASE_ATP_BIND_1"/>
    <property type="match status" value="1"/>
</dbReference>
<proteinExistence type="inferred from homology"/>
<dbReference type="InterPro" id="IPR055180">
    <property type="entry name" value="HsdR_RecA-like_helicase_dom_2"/>
</dbReference>
<keyword evidence="9 11" id="KW-0067">ATP-binding</keyword>
<evidence type="ECO:0000256" key="4">
    <source>
        <dbReference type="ARBA" id="ARBA00022722"/>
    </source>
</evidence>
<reference evidence="13" key="1">
    <citation type="submission" date="2021-02" db="EMBL/GenBank/DDBJ databases">
        <title>Metagenome analyses of Stigonema ocellatum DSM 106950, Chlorogloea purpurea SAG 13.99 and Gomphosphaeria aponina DSM 107014.</title>
        <authorList>
            <person name="Marter P."/>
            <person name="Huang S."/>
        </authorList>
    </citation>
    <scope>NUCLEOTIDE SEQUENCE</scope>
    <source>
        <strain evidence="13">JP213</strain>
    </source>
</reference>
<organism evidence="13 14">
    <name type="scientific">Gomphosphaeria aponina SAG 52.96 = DSM 107014</name>
    <dbReference type="NCBI Taxonomy" id="1521640"/>
    <lineage>
        <taxon>Bacteria</taxon>
        <taxon>Bacillati</taxon>
        <taxon>Cyanobacteriota</taxon>
        <taxon>Cyanophyceae</taxon>
        <taxon>Oscillatoriophycideae</taxon>
        <taxon>Chroococcales</taxon>
        <taxon>Gomphosphaeriaceae</taxon>
        <taxon>Gomphosphaeria</taxon>
    </lineage>
</organism>
<dbReference type="EC" id="3.1.21.3" evidence="11"/>
<keyword evidence="5 11" id="KW-0547">Nucleotide-binding</keyword>
<dbReference type="GO" id="GO:0003677">
    <property type="term" value="F:DNA binding"/>
    <property type="evidence" value="ECO:0007669"/>
    <property type="project" value="UniProtKB-KW"/>
</dbReference>
<dbReference type="Proteomes" id="UP000767446">
    <property type="component" value="Unassembled WGS sequence"/>
</dbReference>
<comment type="subunit">
    <text evidence="3 11">The type I restriction/modification system is composed of three polypeptides R, M and S.</text>
</comment>
<keyword evidence="10 11" id="KW-0238">DNA-binding</keyword>
<evidence type="ECO:0000256" key="8">
    <source>
        <dbReference type="ARBA" id="ARBA00022801"/>
    </source>
</evidence>
<comment type="function">
    <text evidence="11">Subunit R is required for both nuclease and ATPase activities, but not for modification.</text>
</comment>
<comment type="catalytic activity">
    <reaction evidence="1 11">
        <text>Endonucleolytic cleavage of DNA to give random double-stranded fragments with terminal 5'-phosphates, ATP is simultaneously hydrolyzed.</text>
        <dbReference type="EC" id="3.1.21.3"/>
    </reaction>
</comment>
<dbReference type="AlphaFoldDB" id="A0A941JSY6"/>
<evidence type="ECO:0000256" key="10">
    <source>
        <dbReference type="ARBA" id="ARBA00023125"/>
    </source>
</evidence>
<evidence type="ECO:0000313" key="14">
    <source>
        <dbReference type="Proteomes" id="UP000767446"/>
    </source>
</evidence>
<protein>
    <recommendedName>
        <fullName evidence="11">Type I restriction enzyme endonuclease subunit</fullName>
        <shortName evidence="11">R protein</shortName>
        <ecNumber evidence="11">3.1.21.3</ecNumber>
    </recommendedName>
</protein>
<keyword evidence="4" id="KW-0540">Nuclease</keyword>
<dbReference type="SUPFAM" id="SSF52540">
    <property type="entry name" value="P-loop containing nucleoside triphosphate hydrolases"/>
    <property type="match status" value="2"/>
</dbReference>
<dbReference type="PANTHER" id="PTHR30195">
    <property type="entry name" value="TYPE I SITE-SPECIFIC DEOXYRIBONUCLEASE PROTEIN SUBUNIT M AND R"/>
    <property type="match status" value="1"/>
</dbReference>
<keyword evidence="7 13" id="KW-0255">Endonuclease</keyword>
<dbReference type="InterPro" id="IPR007409">
    <property type="entry name" value="Restrct_endonuc_type1_HsdR_N"/>
</dbReference>
<dbReference type="InterPro" id="IPR040980">
    <property type="entry name" value="SWI2_SNF2"/>
</dbReference>
<accession>A0A941JSY6</accession>
<dbReference type="Pfam" id="PF04313">
    <property type="entry name" value="HSDR_N"/>
    <property type="match status" value="1"/>
</dbReference>
<dbReference type="EMBL" id="JADQBC010000116">
    <property type="protein sequence ID" value="MBR8829211.1"/>
    <property type="molecule type" value="Genomic_DNA"/>
</dbReference>
<evidence type="ECO:0000256" key="1">
    <source>
        <dbReference type="ARBA" id="ARBA00000851"/>
    </source>
</evidence>
<comment type="similarity">
    <text evidence="2 11">Belongs to the HsdR family.</text>
</comment>
<evidence type="ECO:0000256" key="3">
    <source>
        <dbReference type="ARBA" id="ARBA00011296"/>
    </source>
</evidence>
<dbReference type="NCBIfam" id="TIGR00348">
    <property type="entry name" value="hsdR"/>
    <property type="match status" value="1"/>
</dbReference>
<dbReference type="SMART" id="SM00487">
    <property type="entry name" value="DEXDc"/>
    <property type="match status" value="1"/>
</dbReference>
<evidence type="ECO:0000256" key="11">
    <source>
        <dbReference type="RuleBase" id="RU364115"/>
    </source>
</evidence>
<dbReference type="CDD" id="cd22332">
    <property type="entry name" value="HsdR_N"/>
    <property type="match status" value="1"/>
</dbReference>
<dbReference type="CDD" id="cd18030">
    <property type="entry name" value="DEXHc_RE_I_HsdR"/>
    <property type="match status" value="1"/>
</dbReference>
<comment type="caution">
    <text evidence="13">The sequence shown here is derived from an EMBL/GenBank/DDBJ whole genome shotgun (WGS) entry which is preliminary data.</text>
</comment>
<dbReference type="GO" id="GO:0009035">
    <property type="term" value="F:type I site-specific deoxyribonuclease activity"/>
    <property type="evidence" value="ECO:0007669"/>
    <property type="project" value="UniProtKB-EC"/>
</dbReference>
<dbReference type="Gene3D" id="3.90.1570.50">
    <property type="match status" value="1"/>
</dbReference>
<dbReference type="GO" id="GO:0005524">
    <property type="term" value="F:ATP binding"/>
    <property type="evidence" value="ECO:0007669"/>
    <property type="project" value="UniProtKB-KW"/>
</dbReference>
<evidence type="ECO:0000256" key="9">
    <source>
        <dbReference type="ARBA" id="ARBA00022840"/>
    </source>
</evidence>
<dbReference type="PANTHER" id="PTHR30195:SF15">
    <property type="entry name" value="TYPE I RESTRICTION ENZYME HINDI ENDONUCLEASE SUBUNIT"/>
    <property type="match status" value="1"/>
</dbReference>
<evidence type="ECO:0000256" key="7">
    <source>
        <dbReference type="ARBA" id="ARBA00022759"/>
    </source>
</evidence>
<dbReference type="InterPro" id="IPR014001">
    <property type="entry name" value="Helicase_ATP-bd"/>
</dbReference>
<evidence type="ECO:0000259" key="12">
    <source>
        <dbReference type="PROSITE" id="PS51192"/>
    </source>
</evidence>
<feature type="domain" description="Helicase ATP-binding" evidence="12">
    <location>
        <begin position="325"/>
        <end position="486"/>
    </location>
</feature>
<dbReference type="Gene3D" id="3.40.50.300">
    <property type="entry name" value="P-loop containing nucleotide triphosphate hydrolases"/>
    <property type="match status" value="2"/>
</dbReference>